<dbReference type="Proteomes" id="UP000002320">
    <property type="component" value="Unassembled WGS sequence"/>
</dbReference>
<dbReference type="eggNOG" id="KOG2732">
    <property type="taxonomic scope" value="Eukaryota"/>
</dbReference>
<evidence type="ECO:0000313" key="6">
    <source>
        <dbReference type="Proteomes" id="UP000002320"/>
    </source>
</evidence>
<sequence>MLFPEDTPKDGEFKRLHVSYQYRLDKFHFKAKDFKRLIILLIGTLLKHHELKPNILREISEEGQLAPQPPRSRYTIEGDILILEDALQHIKEYLFYEAGPKEALKSLESIPGLNRIHPNMSLSGTAAAVADRIPEGIRPVPRKASSVVRVIVGNTIKASSKRKSSLHNRPANHSTDLLNAHVQQQIRVTNDSKSVQQVSRGRSENIVNEFNNQFGNLSANKCATWELYRDFLNTVEL</sequence>
<evidence type="ECO:0000313" key="5">
    <source>
        <dbReference type="EnsemblMetazoa" id="CPIJ015888-PA"/>
    </source>
</evidence>
<evidence type="ECO:0000256" key="1">
    <source>
        <dbReference type="ARBA" id="ARBA00006035"/>
    </source>
</evidence>
<dbReference type="VEuPathDB" id="VectorBase:CQUJHB007559"/>
<accession>B0X9P8</accession>
<dbReference type="GO" id="GO:0043625">
    <property type="term" value="C:delta DNA polymerase complex"/>
    <property type="evidence" value="ECO:0007669"/>
    <property type="project" value="TreeGrafter"/>
</dbReference>
<evidence type="ECO:0000313" key="4">
    <source>
        <dbReference type="EMBL" id="EDS43250.1"/>
    </source>
</evidence>
<gene>
    <name evidence="5" type="primary">6049649</name>
    <name evidence="4" type="ORF">CpipJ_CPIJ015888</name>
</gene>
<dbReference type="InParanoid" id="B0X9P8"/>
<dbReference type="OrthoDB" id="3763at2759"/>
<dbReference type="HOGENOM" id="CLU_1171647_0_0_1"/>
<dbReference type="Pfam" id="PF18018">
    <property type="entry name" value="DNA_pol_D_N"/>
    <property type="match status" value="1"/>
</dbReference>
<dbReference type="Gene3D" id="2.40.50.430">
    <property type="match status" value="1"/>
</dbReference>
<feature type="domain" description="DNA polymerase delta subunit OB-fold" evidence="3">
    <location>
        <begin position="39"/>
        <end position="91"/>
    </location>
</feature>
<reference evidence="4" key="1">
    <citation type="submission" date="2007-03" db="EMBL/GenBank/DDBJ databases">
        <title>Annotation of Culex pipiens quinquefasciatus.</title>
        <authorList>
            <consortium name="The Broad Institute Genome Sequencing Platform"/>
            <person name="Atkinson P.W."/>
            <person name="Hemingway J."/>
            <person name="Christensen B.M."/>
            <person name="Higgs S."/>
            <person name="Kodira C."/>
            <person name="Hannick L."/>
            <person name="Megy K."/>
            <person name="O'Leary S."/>
            <person name="Pearson M."/>
            <person name="Haas B.J."/>
            <person name="Mauceli E."/>
            <person name="Wortman J.R."/>
            <person name="Lee N.H."/>
            <person name="Guigo R."/>
            <person name="Stanke M."/>
            <person name="Alvarado L."/>
            <person name="Amedeo P."/>
            <person name="Antoine C.H."/>
            <person name="Arensburger P."/>
            <person name="Bidwell S.L."/>
            <person name="Crawford M."/>
            <person name="Camaro F."/>
            <person name="Devon K."/>
            <person name="Engels R."/>
            <person name="Hammond M."/>
            <person name="Howarth C."/>
            <person name="Koehrsen M."/>
            <person name="Lawson D."/>
            <person name="Montgomery P."/>
            <person name="Nene V."/>
            <person name="Nusbaum C."/>
            <person name="Puiu D."/>
            <person name="Romero-Severson J."/>
            <person name="Severson D.W."/>
            <person name="Shumway M."/>
            <person name="Sisk P."/>
            <person name="Stolte C."/>
            <person name="Zeng Q."/>
            <person name="Eisenstadt E."/>
            <person name="Fraser-Liggett C."/>
            <person name="Strausberg R."/>
            <person name="Galagan J."/>
            <person name="Birren B."/>
            <person name="Collins F.H."/>
        </authorList>
    </citation>
    <scope>NUCLEOTIDE SEQUENCE [LARGE SCALE GENOMIC DNA]</scope>
    <source>
        <strain evidence="4">JHB</strain>
    </source>
</reference>
<dbReference type="InterPro" id="IPR040663">
    <property type="entry name" value="DNA_pol_D_N"/>
</dbReference>
<organism>
    <name type="scientific">Culex quinquefasciatus</name>
    <name type="common">Southern house mosquito</name>
    <name type="synonym">Culex pungens</name>
    <dbReference type="NCBI Taxonomy" id="7176"/>
    <lineage>
        <taxon>Eukaryota</taxon>
        <taxon>Metazoa</taxon>
        <taxon>Ecdysozoa</taxon>
        <taxon>Arthropoda</taxon>
        <taxon>Hexapoda</taxon>
        <taxon>Insecta</taxon>
        <taxon>Pterygota</taxon>
        <taxon>Neoptera</taxon>
        <taxon>Endopterygota</taxon>
        <taxon>Diptera</taxon>
        <taxon>Nematocera</taxon>
        <taxon>Culicoidea</taxon>
        <taxon>Culicidae</taxon>
        <taxon>Culicinae</taxon>
        <taxon>Culicini</taxon>
        <taxon>Culex</taxon>
        <taxon>Culex</taxon>
    </lineage>
</organism>
<keyword evidence="2" id="KW-0235">DNA replication</keyword>
<comment type="similarity">
    <text evidence="1">Belongs to the DNA polymerase delta/II small subunit family.</text>
</comment>
<evidence type="ECO:0000259" key="3">
    <source>
        <dbReference type="Pfam" id="PF18018"/>
    </source>
</evidence>
<dbReference type="EMBL" id="DS232544">
    <property type="protein sequence ID" value="EDS43250.1"/>
    <property type="molecule type" value="Genomic_DNA"/>
</dbReference>
<dbReference type="KEGG" id="cqu:CpipJ_CPIJ015888"/>
<reference evidence="5" key="2">
    <citation type="submission" date="2020-05" db="UniProtKB">
        <authorList>
            <consortium name="EnsemblMetazoa"/>
        </authorList>
    </citation>
    <scope>IDENTIFICATION</scope>
    <source>
        <strain evidence="5">JHB</strain>
    </source>
</reference>
<name>B0X9P8_CULQU</name>
<dbReference type="PANTHER" id="PTHR10416:SF0">
    <property type="entry name" value="DNA POLYMERASE DELTA SUBUNIT 2"/>
    <property type="match status" value="1"/>
</dbReference>
<dbReference type="InterPro" id="IPR024826">
    <property type="entry name" value="DNA_pol_delta/II_ssu"/>
</dbReference>
<dbReference type="VEuPathDB" id="VectorBase:CPIJ015888"/>
<proteinExistence type="inferred from homology"/>
<evidence type="ECO:0000256" key="2">
    <source>
        <dbReference type="ARBA" id="ARBA00022705"/>
    </source>
</evidence>
<dbReference type="PANTHER" id="PTHR10416">
    <property type="entry name" value="DNA POLYMERASE DELTA SUBUNIT 2"/>
    <property type="match status" value="1"/>
</dbReference>
<dbReference type="GO" id="GO:0006271">
    <property type="term" value="P:DNA strand elongation involved in DNA replication"/>
    <property type="evidence" value="ECO:0007669"/>
    <property type="project" value="TreeGrafter"/>
</dbReference>
<protein>
    <submittedName>
        <fullName evidence="4 5">DNA polymerase delta small subunit</fullName>
    </submittedName>
</protein>
<dbReference type="EnsemblMetazoa" id="CPIJ015888-RA">
    <property type="protein sequence ID" value="CPIJ015888-PA"/>
    <property type="gene ID" value="CPIJ015888"/>
</dbReference>
<dbReference type="AlphaFoldDB" id="B0X9P8"/>
<keyword evidence="6" id="KW-1185">Reference proteome</keyword>
<dbReference type="STRING" id="7176.B0X9P8"/>